<dbReference type="OrthoDB" id="5187023at2"/>
<dbReference type="SUPFAM" id="SSF103196">
    <property type="entry name" value="Roadblock/LC7 domain"/>
    <property type="match status" value="1"/>
</dbReference>
<feature type="domain" description="Roadblock/LAMTOR2" evidence="1">
    <location>
        <begin position="12"/>
        <end position="102"/>
    </location>
</feature>
<dbReference type="InterPro" id="IPR004942">
    <property type="entry name" value="Roadblock/LAMTOR2_dom"/>
</dbReference>
<dbReference type="Pfam" id="PF03259">
    <property type="entry name" value="Robl_LC7"/>
    <property type="match status" value="1"/>
</dbReference>
<dbReference type="PANTHER" id="PTHR36222">
    <property type="entry name" value="SERINE PROTEASE INHIBITOR RV3364C"/>
    <property type="match status" value="1"/>
</dbReference>
<dbReference type="RefSeq" id="WP_093169594.1">
    <property type="nucleotide sequence ID" value="NZ_FNCN01000005.1"/>
</dbReference>
<dbReference type="InterPro" id="IPR053141">
    <property type="entry name" value="Mycobact_SerProt_Inhib_Rv3364c"/>
</dbReference>
<gene>
    <name evidence="2" type="ORF">SAMN05421505_105185</name>
</gene>
<dbReference type="Gene3D" id="3.30.450.30">
    <property type="entry name" value="Dynein light chain 2a, cytoplasmic"/>
    <property type="match status" value="1"/>
</dbReference>
<dbReference type="EMBL" id="FNCN01000005">
    <property type="protein sequence ID" value="SDG56547.1"/>
    <property type="molecule type" value="Genomic_DNA"/>
</dbReference>
<accession>A0A1G7V9Z3</accession>
<evidence type="ECO:0000313" key="3">
    <source>
        <dbReference type="Proteomes" id="UP000198923"/>
    </source>
</evidence>
<evidence type="ECO:0000313" key="2">
    <source>
        <dbReference type="EMBL" id="SDG56547.1"/>
    </source>
</evidence>
<protein>
    <recommendedName>
        <fullName evidence="1">Roadblock/LAMTOR2 domain-containing protein</fullName>
    </recommendedName>
</protein>
<dbReference type="PANTHER" id="PTHR36222:SF1">
    <property type="entry name" value="SERINE PROTEASE INHIBITOR RV3364C"/>
    <property type="match status" value="1"/>
</dbReference>
<proteinExistence type="predicted"/>
<dbReference type="AlphaFoldDB" id="A0A1G7V9Z3"/>
<evidence type="ECO:0000259" key="1">
    <source>
        <dbReference type="SMART" id="SM00960"/>
    </source>
</evidence>
<name>A0A1G7V9Z3_9ACTN</name>
<reference evidence="2 3" key="1">
    <citation type="submission" date="2016-10" db="EMBL/GenBank/DDBJ databases">
        <authorList>
            <person name="de Groot N.N."/>
        </authorList>
    </citation>
    <scope>NUCLEOTIDE SEQUENCE [LARGE SCALE GENOMIC DNA]</scope>
    <source>
        <strain evidence="2 3">CPCC 201354</strain>
    </source>
</reference>
<organism evidence="2 3">
    <name type="scientific">Sinosporangium album</name>
    <dbReference type="NCBI Taxonomy" id="504805"/>
    <lineage>
        <taxon>Bacteria</taxon>
        <taxon>Bacillati</taxon>
        <taxon>Actinomycetota</taxon>
        <taxon>Actinomycetes</taxon>
        <taxon>Streptosporangiales</taxon>
        <taxon>Streptosporangiaceae</taxon>
        <taxon>Sinosporangium</taxon>
    </lineage>
</organism>
<sequence>MTVLSHEARRFDWLITEFVRGTPGVAHAVVVSADGLCLATSEGFPPDRADQLAAVSAGLLSLTVGAARVFEGGQVNQTVVEMQRGLMLVMAIGDGSVLALLAAPDCDMGLVAYQMTLLVDRAGQVLTPALRAELQATRGGR</sequence>
<dbReference type="SMART" id="SM00960">
    <property type="entry name" value="Robl_LC7"/>
    <property type="match status" value="1"/>
</dbReference>
<dbReference type="STRING" id="504805.SAMN05421505_105185"/>
<keyword evidence="3" id="KW-1185">Reference proteome</keyword>
<dbReference type="Proteomes" id="UP000198923">
    <property type="component" value="Unassembled WGS sequence"/>
</dbReference>